<organism evidence="2">
    <name type="scientific">Streptomyces sp. SID7958</name>
    <dbReference type="NCBI Taxonomy" id="2706093"/>
    <lineage>
        <taxon>Bacteria</taxon>
        <taxon>Bacillati</taxon>
        <taxon>Actinomycetota</taxon>
        <taxon>Actinomycetes</taxon>
        <taxon>Kitasatosporales</taxon>
        <taxon>Streptomycetaceae</taxon>
        <taxon>Streptomyces</taxon>
    </lineage>
</organism>
<evidence type="ECO:0000313" key="2">
    <source>
        <dbReference type="EMBL" id="NEC78761.1"/>
    </source>
</evidence>
<protein>
    <submittedName>
        <fullName evidence="2">Uncharacterized protein</fullName>
    </submittedName>
</protein>
<proteinExistence type="predicted"/>
<dbReference type="EMBL" id="JAAGMU010000327">
    <property type="protein sequence ID" value="NEC78761.1"/>
    <property type="molecule type" value="Genomic_DNA"/>
</dbReference>
<accession>A0A6G3TWX5</accession>
<dbReference type="AlphaFoldDB" id="A0A6G3TWX5"/>
<reference evidence="2" key="1">
    <citation type="submission" date="2020-01" db="EMBL/GenBank/DDBJ databases">
        <title>Insect and environment-associated Actinomycetes.</title>
        <authorList>
            <person name="Currrie C."/>
            <person name="Chevrette M."/>
            <person name="Carlson C."/>
            <person name="Stubbendieck R."/>
            <person name="Wendt-Pienkowski E."/>
        </authorList>
    </citation>
    <scope>NUCLEOTIDE SEQUENCE</scope>
    <source>
        <strain evidence="2">SID7958</strain>
    </source>
</reference>
<feature type="non-terminal residue" evidence="2">
    <location>
        <position position="1"/>
    </location>
</feature>
<dbReference type="RefSeq" id="WP_164333287.1">
    <property type="nucleotide sequence ID" value="NZ_JAAGMU010000327.1"/>
</dbReference>
<feature type="non-terminal residue" evidence="2">
    <location>
        <position position="89"/>
    </location>
</feature>
<feature type="region of interest" description="Disordered" evidence="1">
    <location>
        <begin position="1"/>
        <end position="22"/>
    </location>
</feature>
<gene>
    <name evidence="2" type="ORF">G3I38_05735</name>
</gene>
<comment type="caution">
    <text evidence="2">The sequence shown here is derived from an EMBL/GenBank/DDBJ whole genome shotgun (WGS) entry which is preliminary data.</text>
</comment>
<sequence>LVRGSGARMGDAETAAVDGGNGTLDKVVANLVAGSGADQADQLGGFAVRYVMVHRGAPREVARVLDATPGLSRLSQQAGGALWRVDREV</sequence>
<evidence type="ECO:0000256" key="1">
    <source>
        <dbReference type="SAM" id="MobiDB-lite"/>
    </source>
</evidence>
<name>A0A6G3TWX5_9ACTN</name>